<gene>
    <name evidence="2" type="ORF">EYF80_051182</name>
</gene>
<evidence type="ECO:0000313" key="3">
    <source>
        <dbReference type="Proteomes" id="UP000314294"/>
    </source>
</evidence>
<keyword evidence="3" id="KW-1185">Reference proteome</keyword>
<evidence type="ECO:0000256" key="1">
    <source>
        <dbReference type="SAM" id="MobiDB-lite"/>
    </source>
</evidence>
<evidence type="ECO:0000313" key="2">
    <source>
        <dbReference type="EMBL" id="TNN38665.1"/>
    </source>
</evidence>
<comment type="caution">
    <text evidence="2">The sequence shown here is derived from an EMBL/GenBank/DDBJ whole genome shotgun (WGS) entry which is preliminary data.</text>
</comment>
<dbReference type="AlphaFoldDB" id="A0A4Z2FCM4"/>
<dbReference type="Proteomes" id="UP000314294">
    <property type="component" value="Unassembled WGS sequence"/>
</dbReference>
<accession>A0A4Z2FCM4</accession>
<reference evidence="2 3" key="1">
    <citation type="submission" date="2019-03" db="EMBL/GenBank/DDBJ databases">
        <title>First draft genome of Liparis tanakae, snailfish: a comprehensive survey of snailfish specific genes.</title>
        <authorList>
            <person name="Kim W."/>
            <person name="Song I."/>
            <person name="Jeong J.-H."/>
            <person name="Kim D."/>
            <person name="Kim S."/>
            <person name="Ryu S."/>
            <person name="Song J.Y."/>
            <person name="Lee S.K."/>
        </authorList>
    </citation>
    <scope>NUCLEOTIDE SEQUENCE [LARGE SCALE GENOMIC DNA]</scope>
    <source>
        <tissue evidence="2">Muscle</tissue>
    </source>
</reference>
<name>A0A4Z2FCM4_9TELE</name>
<proteinExistence type="predicted"/>
<dbReference type="EMBL" id="SRLO01001352">
    <property type="protein sequence ID" value="TNN38665.1"/>
    <property type="molecule type" value="Genomic_DNA"/>
</dbReference>
<protein>
    <submittedName>
        <fullName evidence="2">Uncharacterized protein</fullName>
    </submittedName>
</protein>
<feature type="region of interest" description="Disordered" evidence="1">
    <location>
        <begin position="13"/>
        <end position="34"/>
    </location>
</feature>
<sequence length="104" mass="11384">MIGTQFLLFSKHNEPRRRGDLPSPGRKVFRNRQMTARGKGMVGMAARRGPFFSLTSTTTPPPAMGAPAMALAPRCSPVFTRIWAFPPSFCAIFPSDLLLSVCLS</sequence>
<organism evidence="2 3">
    <name type="scientific">Liparis tanakae</name>
    <name type="common">Tanaka's snailfish</name>
    <dbReference type="NCBI Taxonomy" id="230148"/>
    <lineage>
        <taxon>Eukaryota</taxon>
        <taxon>Metazoa</taxon>
        <taxon>Chordata</taxon>
        <taxon>Craniata</taxon>
        <taxon>Vertebrata</taxon>
        <taxon>Euteleostomi</taxon>
        <taxon>Actinopterygii</taxon>
        <taxon>Neopterygii</taxon>
        <taxon>Teleostei</taxon>
        <taxon>Neoteleostei</taxon>
        <taxon>Acanthomorphata</taxon>
        <taxon>Eupercaria</taxon>
        <taxon>Perciformes</taxon>
        <taxon>Cottioidei</taxon>
        <taxon>Cottales</taxon>
        <taxon>Liparidae</taxon>
        <taxon>Liparis</taxon>
    </lineage>
</organism>